<dbReference type="InParanoid" id="A0A0H2RUC7"/>
<protein>
    <submittedName>
        <fullName evidence="1">Uncharacterized protein</fullName>
    </submittedName>
</protein>
<reference evidence="1 2" key="1">
    <citation type="submission" date="2015-04" db="EMBL/GenBank/DDBJ databases">
        <title>Complete genome sequence of Schizopora paradoxa KUC8140, a cosmopolitan wood degrader in East Asia.</title>
        <authorList>
            <consortium name="DOE Joint Genome Institute"/>
            <person name="Min B."/>
            <person name="Park H."/>
            <person name="Jang Y."/>
            <person name="Kim J.-J."/>
            <person name="Kim K.H."/>
            <person name="Pangilinan J."/>
            <person name="Lipzen A."/>
            <person name="Riley R."/>
            <person name="Grigoriev I.V."/>
            <person name="Spatafora J.W."/>
            <person name="Choi I.-G."/>
        </authorList>
    </citation>
    <scope>NUCLEOTIDE SEQUENCE [LARGE SCALE GENOMIC DNA]</scope>
    <source>
        <strain evidence="1 2">KUC8140</strain>
    </source>
</reference>
<name>A0A0H2RUC7_9AGAM</name>
<gene>
    <name evidence="1" type="ORF">SCHPADRAFT_386143</name>
</gene>
<dbReference type="SUPFAM" id="SSF52047">
    <property type="entry name" value="RNI-like"/>
    <property type="match status" value="1"/>
</dbReference>
<dbReference type="EMBL" id="KQ085966">
    <property type="protein sequence ID" value="KLO13058.1"/>
    <property type="molecule type" value="Genomic_DNA"/>
</dbReference>
<evidence type="ECO:0000313" key="1">
    <source>
        <dbReference type="EMBL" id="KLO13058.1"/>
    </source>
</evidence>
<organism evidence="1 2">
    <name type="scientific">Schizopora paradoxa</name>
    <dbReference type="NCBI Taxonomy" id="27342"/>
    <lineage>
        <taxon>Eukaryota</taxon>
        <taxon>Fungi</taxon>
        <taxon>Dikarya</taxon>
        <taxon>Basidiomycota</taxon>
        <taxon>Agaricomycotina</taxon>
        <taxon>Agaricomycetes</taxon>
        <taxon>Hymenochaetales</taxon>
        <taxon>Schizoporaceae</taxon>
        <taxon>Schizopora</taxon>
    </lineage>
</organism>
<dbReference type="AlphaFoldDB" id="A0A0H2RUC7"/>
<evidence type="ECO:0000313" key="2">
    <source>
        <dbReference type="Proteomes" id="UP000053477"/>
    </source>
</evidence>
<proteinExistence type="predicted"/>
<accession>A0A0H2RUC7</accession>
<dbReference type="Proteomes" id="UP000053477">
    <property type="component" value="Unassembled WGS sequence"/>
</dbReference>
<sequence length="627" mass="70945">MANKESDGQWSANATFNDLPVETLTQIAQLLSESSLQCFRPACGRENALLYVPSFPGSFFRPIVSLSRVSKRLRAICKPYLRPYIWCKNIKSLEKVTRWYKGAPLYSVRTLSAALPYYSIYVTDPNAVFDSLRILDNILYERDIGKCLSLIPNLYPSLHCLRLHNVPNLDEFFASCAVLVSLRILDIQLCDSVVEMYTAKVGGATDRTEQIAETCNHITKNTPPLENLRIAFAFDSSPEPFFSSNRSKIINQINTLIRTTGPTLVDFALVGFSNISFDELGLEICPFPCLRRLTIWSVDGPIAGIAKFILVLQLQLEEVNLDYSHAPFRMTLSFLSRIMGGVCPSEGFTGLIGEGDVNIESLVHPEDSNWGSYGCRKFAYAKRGEDVVEISLCFGADNFLTVTSLVPFLKRLTHLEVLKLVVSYHGERYVATFMNELGNLCEQYLQKLRTLNVHFDLEPLRWGTENSKEEDVDLLGDGPRYNEFYWEDDDGVGLDETVEDDPYEICVTRWKIIDDRWHSTMESIMARFFEKASSVREVFFHSKRPVEGDRTTCWSWRRAKQKGAEASEGKATSLQCGQSIKSKGFVVGDLMIEGTCLEPPIFTYTVGGEASYRRAFSHEDDTIVTYE</sequence>
<keyword evidence="2" id="KW-1185">Reference proteome</keyword>